<feature type="transmembrane region" description="Helical" evidence="6">
    <location>
        <begin position="81"/>
        <end position="105"/>
    </location>
</feature>
<dbReference type="GO" id="GO:0005886">
    <property type="term" value="C:plasma membrane"/>
    <property type="evidence" value="ECO:0007669"/>
    <property type="project" value="UniProtKB-SubCell"/>
</dbReference>
<dbReference type="EMBL" id="CP031263">
    <property type="protein sequence ID" value="AXH91732.1"/>
    <property type="molecule type" value="Genomic_DNA"/>
</dbReference>
<feature type="transmembrane region" description="Helical" evidence="6">
    <location>
        <begin position="289"/>
        <end position="311"/>
    </location>
</feature>
<keyword evidence="3 6" id="KW-0812">Transmembrane</keyword>
<name>A0A6N3K240_9ACTN</name>
<keyword evidence="5 6" id="KW-0472">Membrane</keyword>
<dbReference type="RefSeq" id="WP_114919928.1">
    <property type="nucleotide sequence ID" value="NZ_CP031263.1"/>
</dbReference>
<sequence>MSRRHLGTIVLLTGANGIAALSSSGVAVLATLALGPADRGVMVLVLTVAGVVMLVGRLGCGTAMRAQLPQAASRHRRDELLSAYCWMTVVAAVCTGAAAAAAVRLSAPLLGPALTDVRLLAAVALGGAANIALDQLTDLRFADGDFRRGAMWNIAATTAGLIGIAIAVAVSAQVWLLLMCQATALLAVAVTQWTLVRGQGLARFARARRRDVTGLIRMGAPSLGFSLGTSFLQRADRYLLGVLVGPGAVGIYALAATLSSVVGLLPAAIGQLSQRQAAQRDGDPWPVRAIFYTLLATLVSGAVVAAGGWLLVVPVFGAEFGSARPLIVPLLLAELCLAPFGIASRALLGTGGTKQAAGVGLLAAVASVACYGLAISRWGTMGAATASIALYALLSVVVLVVLRVRLNRRARVAAPLTAPAPTAELVPDAR</sequence>
<reference evidence="7 8" key="1">
    <citation type="submission" date="2018-07" db="EMBL/GenBank/DDBJ databases">
        <authorList>
            <person name="Ye Y."/>
        </authorList>
    </citation>
    <scope>NUCLEOTIDE SEQUENCE [LARGE SCALE GENOMIC DNA]</scope>
    <source>
        <strain evidence="8">H14(2018)</strain>
    </source>
</reference>
<evidence type="ECO:0000256" key="6">
    <source>
        <dbReference type="SAM" id="Phobius"/>
    </source>
</evidence>
<dbReference type="PANTHER" id="PTHR30250">
    <property type="entry name" value="PST FAMILY PREDICTED COLANIC ACID TRANSPORTER"/>
    <property type="match status" value="1"/>
</dbReference>
<feature type="transmembrane region" description="Helical" evidence="6">
    <location>
        <begin position="381"/>
        <end position="402"/>
    </location>
</feature>
<dbReference type="AlphaFoldDB" id="A0A6N3K240"/>
<evidence type="ECO:0000256" key="3">
    <source>
        <dbReference type="ARBA" id="ARBA00022692"/>
    </source>
</evidence>
<feature type="transmembrane region" description="Helical" evidence="6">
    <location>
        <begin position="9"/>
        <end position="34"/>
    </location>
</feature>
<dbReference type="InterPro" id="IPR050833">
    <property type="entry name" value="Poly_Biosynth_Transport"/>
</dbReference>
<evidence type="ECO:0000256" key="4">
    <source>
        <dbReference type="ARBA" id="ARBA00022989"/>
    </source>
</evidence>
<evidence type="ECO:0000256" key="5">
    <source>
        <dbReference type="ARBA" id="ARBA00023136"/>
    </source>
</evidence>
<keyword evidence="2" id="KW-1003">Cell membrane</keyword>
<feature type="transmembrane region" description="Helical" evidence="6">
    <location>
        <begin position="174"/>
        <end position="195"/>
    </location>
</feature>
<comment type="subcellular location">
    <subcellularLocation>
        <location evidence="1">Cell membrane</location>
        <topology evidence="1">Multi-pass membrane protein</topology>
    </subcellularLocation>
</comment>
<proteinExistence type="predicted"/>
<feature type="transmembrane region" description="Helical" evidence="6">
    <location>
        <begin position="238"/>
        <end position="268"/>
    </location>
</feature>
<accession>A0A6N3K240</accession>
<keyword evidence="4 6" id="KW-1133">Transmembrane helix</keyword>
<protein>
    <submittedName>
        <fullName evidence="7">Lipopolysaccharide biosynthesis protein</fullName>
    </submittedName>
</protein>
<dbReference type="PANTHER" id="PTHR30250:SF11">
    <property type="entry name" value="O-ANTIGEN TRANSPORTER-RELATED"/>
    <property type="match status" value="1"/>
</dbReference>
<dbReference type="Pfam" id="PF01943">
    <property type="entry name" value="Polysacc_synt"/>
    <property type="match status" value="1"/>
</dbReference>
<dbReference type="Proteomes" id="UP000253958">
    <property type="component" value="Chromosome"/>
</dbReference>
<evidence type="ECO:0000256" key="1">
    <source>
        <dbReference type="ARBA" id="ARBA00004651"/>
    </source>
</evidence>
<gene>
    <name evidence="7" type="ORF">DVH21_18420</name>
</gene>
<feature type="transmembrane region" description="Helical" evidence="6">
    <location>
        <begin position="40"/>
        <end position="60"/>
    </location>
</feature>
<evidence type="ECO:0000313" key="8">
    <source>
        <dbReference type="Proteomes" id="UP000253958"/>
    </source>
</evidence>
<dbReference type="InterPro" id="IPR002797">
    <property type="entry name" value="Polysacc_synth"/>
</dbReference>
<evidence type="ECO:0000313" key="7">
    <source>
        <dbReference type="EMBL" id="AXH91732.1"/>
    </source>
</evidence>
<evidence type="ECO:0000256" key="2">
    <source>
        <dbReference type="ARBA" id="ARBA00022475"/>
    </source>
</evidence>
<feature type="transmembrane region" description="Helical" evidence="6">
    <location>
        <begin position="323"/>
        <end position="344"/>
    </location>
</feature>
<organism evidence="7 8">
    <name type="scientific">Micromonospora aurantiaca</name>
    <name type="common">nom. illeg.</name>
    <dbReference type="NCBI Taxonomy" id="47850"/>
    <lineage>
        <taxon>Bacteria</taxon>
        <taxon>Bacillati</taxon>
        <taxon>Actinomycetota</taxon>
        <taxon>Actinomycetes</taxon>
        <taxon>Micromonosporales</taxon>
        <taxon>Micromonosporaceae</taxon>
        <taxon>Micromonospora</taxon>
    </lineage>
</organism>
<reference evidence="7 8" key="2">
    <citation type="submission" date="2018-08" db="EMBL/GenBank/DDBJ databases">
        <title>Streptomyces kandeliansis sp. nov., an endophytic bacterium isolated from mangrove plant.</title>
        <authorList>
            <person name="Wang R."/>
        </authorList>
    </citation>
    <scope>NUCLEOTIDE SEQUENCE [LARGE SCALE GENOMIC DNA]</scope>
    <source>
        <strain evidence="8">H14(2018)</strain>
    </source>
</reference>
<feature type="transmembrane region" description="Helical" evidence="6">
    <location>
        <begin position="356"/>
        <end position="375"/>
    </location>
</feature>
<feature type="transmembrane region" description="Helical" evidence="6">
    <location>
        <begin position="149"/>
        <end position="168"/>
    </location>
</feature>